<evidence type="ECO:0000313" key="3">
    <source>
        <dbReference type="Proteomes" id="UP000317288"/>
    </source>
</evidence>
<dbReference type="SUPFAM" id="SSF51182">
    <property type="entry name" value="RmlC-like cupins"/>
    <property type="match status" value="1"/>
</dbReference>
<organism evidence="2 3">
    <name type="scientific">Vreelandella titanicae</name>
    <dbReference type="NCBI Taxonomy" id="664683"/>
    <lineage>
        <taxon>Bacteria</taxon>
        <taxon>Pseudomonadati</taxon>
        <taxon>Pseudomonadota</taxon>
        <taxon>Gammaproteobacteria</taxon>
        <taxon>Oceanospirillales</taxon>
        <taxon>Halomonadaceae</taxon>
        <taxon>Vreelandella</taxon>
    </lineage>
</organism>
<comment type="caution">
    <text evidence="2">The sequence shown here is derived from an EMBL/GenBank/DDBJ whole genome shotgun (WGS) entry which is preliminary data.</text>
</comment>
<gene>
    <name evidence="2" type="ORF">FQP89_03690</name>
</gene>
<proteinExistence type="predicted"/>
<name>A0A558JF25_9GAMM</name>
<evidence type="ECO:0000313" key="2">
    <source>
        <dbReference type="EMBL" id="TVU92241.1"/>
    </source>
</evidence>
<feature type="domain" description="Cupin type-2" evidence="1">
    <location>
        <begin position="45"/>
        <end position="112"/>
    </location>
</feature>
<dbReference type="Proteomes" id="UP000317288">
    <property type="component" value="Unassembled WGS sequence"/>
</dbReference>
<accession>A0A558JF25</accession>
<protein>
    <submittedName>
        <fullName evidence="2">Cupin</fullName>
    </submittedName>
</protein>
<dbReference type="AlphaFoldDB" id="A0A558JF25"/>
<sequence>MPVVNIPQLEGVTTEQLIQSRYAWNGTPYDRYPEGRPQLTVTKISIPAHTSLPLHTHPIPNAAYILSGQLTLEEHETGKTQIFRAGEAFNESVGDIHRGYTTEEPVVVIVTYAGVKEMPLSESLN</sequence>
<dbReference type="InterPro" id="IPR014710">
    <property type="entry name" value="RmlC-like_jellyroll"/>
</dbReference>
<dbReference type="Gene3D" id="2.60.120.10">
    <property type="entry name" value="Jelly Rolls"/>
    <property type="match status" value="1"/>
</dbReference>
<reference evidence="2 3" key="1">
    <citation type="submission" date="2019-07" db="EMBL/GenBank/DDBJ databases">
        <title>Diversity of Bacteria from Kongsfjorden, Arctic.</title>
        <authorList>
            <person name="Yu Y."/>
        </authorList>
    </citation>
    <scope>NUCLEOTIDE SEQUENCE [LARGE SCALE GENOMIC DNA]</scope>
    <source>
        <strain evidence="2 3">SM1922</strain>
    </source>
</reference>
<evidence type="ECO:0000259" key="1">
    <source>
        <dbReference type="Pfam" id="PF07883"/>
    </source>
</evidence>
<dbReference type="InterPro" id="IPR011051">
    <property type="entry name" value="RmlC_Cupin_sf"/>
</dbReference>
<dbReference type="RefSeq" id="WP_144809953.1">
    <property type="nucleotide sequence ID" value="NZ_VNFE01000001.1"/>
</dbReference>
<dbReference type="EMBL" id="VNFE01000001">
    <property type="protein sequence ID" value="TVU92241.1"/>
    <property type="molecule type" value="Genomic_DNA"/>
</dbReference>
<dbReference type="InterPro" id="IPR013096">
    <property type="entry name" value="Cupin_2"/>
</dbReference>
<dbReference type="Pfam" id="PF07883">
    <property type="entry name" value="Cupin_2"/>
    <property type="match status" value="1"/>
</dbReference>
<dbReference type="CDD" id="cd02236">
    <property type="entry name" value="cupin_CV2614-like"/>
    <property type="match status" value="1"/>
</dbReference>